<evidence type="ECO:0000256" key="1">
    <source>
        <dbReference type="ARBA" id="ARBA00001946"/>
    </source>
</evidence>
<comment type="similarity">
    <text evidence="2 9">Belongs to the CRISPR-associated endoribonuclease Cas2 protein family.</text>
</comment>
<evidence type="ECO:0000256" key="4">
    <source>
        <dbReference type="ARBA" id="ARBA00022723"/>
    </source>
</evidence>
<dbReference type="GO" id="GO:0004521">
    <property type="term" value="F:RNA endonuclease activity"/>
    <property type="evidence" value="ECO:0007669"/>
    <property type="project" value="InterPro"/>
</dbReference>
<keyword evidence="8 9" id="KW-0051">Antiviral defense</keyword>
<sequence length="106" mass="12073">MSRLMRMLVFFDLPVKTKAQRRAATRFRNFLLGDGYYMVQYSVYARICAGMDAVAVHKARLYSAVPTRGSVRLLVITEKQFSGLEVLLGRPSPNDDPQQDKSLLIF</sequence>
<reference evidence="10" key="2">
    <citation type="submission" date="2021-04" db="EMBL/GenBank/DDBJ databases">
        <authorList>
            <person name="Gilroy R."/>
        </authorList>
    </citation>
    <scope>NUCLEOTIDE SEQUENCE</scope>
    <source>
        <strain evidence="10">ChiGjej6B6-1540</strain>
    </source>
</reference>
<keyword evidence="3 9" id="KW-0540">Nuclease</keyword>
<evidence type="ECO:0000313" key="10">
    <source>
        <dbReference type="EMBL" id="HIW93096.1"/>
    </source>
</evidence>
<evidence type="ECO:0000256" key="6">
    <source>
        <dbReference type="ARBA" id="ARBA00022801"/>
    </source>
</evidence>
<dbReference type="SUPFAM" id="SSF143430">
    <property type="entry name" value="TTP0101/SSO1404-like"/>
    <property type="match status" value="1"/>
</dbReference>
<dbReference type="EC" id="3.1.-.-" evidence="9"/>
<dbReference type="InterPro" id="IPR019199">
    <property type="entry name" value="Virulence_VapD/CRISPR_Cas2"/>
</dbReference>
<evidence type="ECO:0000313" key="11">
    <source>
        <dbReference type="Proteomes" id="UP000824192"/>
    </source>
</evidence>
<accession>A0A9D1RRF3</accession>
<dbReference type="InterPro" id="IPR021127">
    <property type="entry name" value="CRISPR_associated_Cas2"/>
</dbReference>
<evidence type="ECO:0000256" key="2">
    <source>
        <dbReference type="ARBA" id="ARBA00009959"/>
    </source>
</evidence>
<dbReference type="CDD" id="cd09638">
    <property type="entry name" value="Cas2_I_II_III"/>
    <property type="match status" value="1"/>
</dbReference>
<keyword evidence="5 9" id="KW-0255">Endonuclease</keyword>
<dbReference type="HAMAP" id="MF_01471">
    <property type="entry name" value="Cas2"/>
    <property type="match status" value="1"/>
</dbReference>
<comment type="caution">
    <text evidence="10">The sequence shown here is derived from an EMBL/GenBank/DDBJ whole genome shotgun (WGS) entry which is preliminary data.</text>
</comment>
<evidence type="ECO:0000256" key="8">
    <source>
        <dbReference type="ARBA" id="ARBA00023118"/>
    </source>
</evidence>
<reference evidence="10" key="1">
    <citation type="journal article" date="2021" name="PeerJ">
        <title>Extensive microbial diversity within the chicken gut microbiome revealed by metagenomics and culture.</title>
        <authorList>
            <person name="Gilroy R."/>
            <person name="Ravi A."/>
            <person name="Getino M."/>
            <person name="Pursley I."/>
            <person name="Horton D.L."/>
            <person name="Alikhan N.F."/>
            <person name="Baker D."/>
            <person name="Gharbi K."/>
            <person name="Hall N."/>
            <person name="Watson M."/>
            <person name="Adriaenssens E.M."/>
            <person name="Foster-Nyarko E."/>
            <person name="Jarju S."/>
            <person name="Secka A."/>
            <person name="Antonio M."/>
            <person name="Oren A."/>
            <person name="Chaudhuri R.R."/>
            <person name="La Ragione R."/>
            <person name="Hildebrand F."/>
            <person name="Pallen M.J."/>
        </authorList>
    </citation>
    <scope>NUCLEOTIDE SEQUENCE</scope>
    <source>
        <strain evidence="10">ChiGjej6B6-1540</strain>
    </source>
</reference>
<dbReference type="GO" id="GO:0046872">
    <property type="term" value="F:metal ion binding"/>
    <property type="evidence" value="ECO:0007669"/>
    <property type="project" value="UniProtKB-UniRule"/>
</dbReference>
<keyword evidence="7 9" id="KW-0460">Magnesium</keyword>
<comment type="cofactor">
    <cofactor evidence="1 9">
        <name>Mg(2+)</name>
        <dbReference type="ChEBI" id="CHEBI:18420"/>
    </cofactor>
</comment>
<evidence type="ECO:0000256" key="5">
    <source>
        <dbReference type="ARBA" id="ARBA00022759"/>
    </source>
</evidence>
<comment type="function">
    <text evidence="9">CRISPR (clustered regularly interspaced short palindromic repeat), is an adaptive immune system that provides protection against mobile genetic elements (viruses, transposable elements and conjugative plasmids). CRISPR clusters contain sequences complementary to antecedent mobile elements and target invading nucleic acids. CRISPR clusters are transcribed and processed into CRISPR RNA (crRNA). Functions as a ssRNA-specific endoribonuclease. Involved in the integration of spacer DNA into the CRISPR cassette.</text>
</comment>
<dbReference type="GO" id="GO:0043571">
    <property type="term" value="P:maintenance of CRISPR repeat elements"/>
    <property type="evidence" value="ECO:0007669"/>
    <property type="project" value="UniProtKB-UniRule"/>
</dbReference>
<dbReference type="EMBL" id="DXGA01000021">
    <property type="protein sequence ID" value="HIW93096.1"/>
    <property type="molecule type" value="Genomic_DNA"/>
</dbReference>
<evidence type="ECO:0000256" key="9">
    <source>
        <dbReference type="HAMAP-Rule" id="MF_01471"/>
    </source>
</evidence>
<dbReference type="GO" id="GO:0016787">
    <property type="term" value="F:hydrolase activity"/>
    <property type="evidence" value="ECO:0007669"/>
    <property type="project" value="UniProtKB-KW"/>
</dbReference>
<organism evidence="10 11">
    <name type="scientific">Candidatus Flavonifractor merdipullorum</name>
    <dbReference type="NCBI Taxonomy" id="2838590"/>
    <lineage>
        <taxon>Bacteria</taxon>
        <taxon>Bacillati</taxon>
        <taxon>Bacillota</taxon>
        <taxon>Clostridia</taxon>
        <taxon>Eubacteriales</taxon>
        <taxon>Oscillospiraceae</taxon>
        <taxon>Flavonifractor</taxon>
    </lineage>
</organism>
<keyword evidence="6 9" id="KW-0378">Hydrolase</keyword>
<dbReference type="GO" id="GO:0051607">
    <property type="term" value="P:defense response to virus"/>
    <property type="evidence" value="ECO:0007669"/>
    <property type="project" value="UniProtKB-UniRule"/>
</dbReference>
<feature type="binding site" evidence="9">
    <location>
        <position position="12"/>
    </location>
    <ligand>
        <name>Mg(2+)</name>
        <dbReference type="ChEBI" id="CHEBI:18420"/>
        <note>catalytic</note>
    </ligand>
</feature>
<gene>
    <name evidence="9 10" type="primary">cas2</name>
    <name evidence="10" type="ORF">H9868_01005</name>
</gene>
<name>A0A9D1RRF3_9FIRM</name>
<proteinExistence type="inferred from homology"/>
<evidence type="ECO:0000256" key="3">
    <source>
        <dbReference type="ARBA" id="ARBA00022722"/>
    </source>
</evidence>
<dbReference type="AlphaFoldDB" id="A0A9D1RRF3"/>
<dbReference type="Pfam" id="PF09827">
    <property type="entry name" value="CRISPR_Cas2"/>
    <property type="match status" value="1"/>
</dbReference>
<dbReference type="Proteomes" id="UP000824192">
    <property type="component" value="Unassembled WGS sequence"/>
</dbReference>
<dbReference type="NCBIfam" id="TIGR01573">
    <property type="entry name" value="cas2"/>
    <property type="match status" value="1"/>
</dbReference>
<keyword evidence="4 9" id="KW-0479">Metal-binding</keyword>
<protein>
    <recommendedName>
        <fullName evidence="9">CRISPR-associated endoribonuclease Cas2</fullName>
        <ecNumber evidence="9">3.1.-.-</ecNumber>
    </recommendedName>
</protein>
<evidence type="ECO:0000256" key="7">
    <source>
        <dbReference type="ARBA" id="ARBA00022842"/>
    </source>
</evidence>
<comment type="subunit">
    <text evidence="9">Homodimer, forms a heterotetramer with a Cas1 homodimer.</text>
</comment>